<name>A0A4P8YKN6_9ENTR</name>
<dbReference type="SMART" id="SM00450">
    <property type="entry name" value="RHOD"/>
    <property type="match status" value="1"/>
</dbReference>
<dbReference type="PANTHER" id="PTHR30401:SF0">
    <property type="entry name" value="TRNA 2-SELENOURIDINE SYNTHASE"/>
    <property type="match status" value="1"/>
</dbReference>
<dbReference type="InterPro" id="IPR058840">
    <property type="entry name" value="AAA_SelU"/>
</dbReference>
<dbReference type="PANTHER" id="PTHR30401">
    <property type="entry name" value="TRNA 2-SELENOURIDINE SYNTHASE"/>
    <property type="match status" value="1"/>
</dbReference>
<dbReference type="NCBIfam" id="NF008751">
    <property type="entry name" value="PRK11784.1-3"/>
    <property type="match status" value="1"/>
</dbReference>
<proteinExistence type="inferred from homology"/>
<protein>
    <recommendedName>
        <fullName evidence="2">tRNA 2-selenouridine synthase</fullName>
        <ecNumber evidence="2">2.9.1.3</ecNumber>
    </recommendedName>
</protein>
<sequence length="374" mass="42500">MDNASPVRPDSQDYRDIILSGVPLLDVRAPVEFAQGSLPGARNLPLMNDDERARVGTCYKAEGQKAAIALGHSLVRGEVREARMAAWRDWCQRHPNGYLYCSRGGLRSHLVQQWLQESGVQAPLIEGGYKAVRRYMMSALGRLSLRPMVLVAGNTGCGKTLMVRDFACGVDLEGLARHRGSSFGRTTEPQPSQANFENRLAAMMVQKSRAQKGWSDFFWLVEDEGPAIGSRHIPKPFRAQMEQAEIVVIDDPLPLRLERLEEEYFVSMAAAFIARQGEESGWLAFAEYLRHGMFAIRRRLGEERFVQLNGILEQSLQEHQRRGHATAHLDWLTPLLRDYYDPMYRYQLAKKAQRIVFEGDSQQVREWLAQRGAR</sequence>
<dbReference type="HAMAP" id="MF_01622">
    <property type="entry name" value="tRNA_sel_U_synth"/>
    <property type="match status" value="1"/>
</dbReference>
<dbReference type="EMBL" id="CP040428">
    <property type="protein sequence ID" value="QCT20244.1"/>
    <property type="molecule type" value="Genomic_DNA"/>
</dbReference>
<evidence type="ECO:0000313" key="4">
    <source>
        <dbReference type="EMBL" id="QCT20244.1"/>
    </source>
</evidence>
<comment type="catalytic activity">
    <reaction evidence="2">
        <text>5-methylaminomethyl-2-thiouridine(34) in tRNA + selenophosphate + (2E)-geranyl diphosphate + H2O + H(+) = 5-methylaminomethyl-2-selenouridine(34) in tRNA + (2E)-thiogeraniol + phosphate + diphosphate</text>
        <dbReference type="Rhea" id="RHEA:42716"/>
        <dbReference type="Rhea" id="RHEA-COMP:10195"/>
        <dbReference type="Rhea" id="RHEA-COMP:10196"/>
        <dbReference type="ChEBI" id="CHEBI:15377"/>
        <dbReference type="ChEBI" id="CHEBI:15378"/>
        <dbReference type="ChEBI" id="CHEBI:16144"/>
        <dbReference type="ChEBI" id="CHEBI:33019"/>
        <dbReference type="ChEBI" id="CHEBI:43474"/>
        <dbReference type="ChEBI" id="CHEBI:58057"/>
        <dbReference type="ChEBI" id="CHEBI:74455"/>
        <dbReference type="ChEBI" id="CHEBI:82743"/>
        <dbReference type="ChEBI" id="CHEBI:143703"/>
        <dbReference type="EC" id="2.9.1.3"/>
    </reaction>
</comment>
<evidence type="ECO:0000259" key="3">
    <source>
        <dbReference type="PROSITE" id="PS50206"/>
    </source>
</evidence>
<keyword evidence="5" id="KW-1185">Reference proteome</keyword>
<dbReference type="Proteomes" id="UP000302163">
    <property type="component" value="Chromosome"/>
</dbReference>
<keyword evidence="2" id="KW-0808">Transferase</keyword>
<dbReference type="OrthoDB" id="9808735at2"/>
<accession>A0A4P8YKN6</accession>
<comment type="catalytic activity">
    <reaction evidence="2">
        <text>5-methylaminomethyl-S-(2E)-geranyl-thiouridine(34) in tRNA + selenophosphate + H(+) = 5-methylaminomethyl-2-(Se-phospho)selenouridine(34) in tRNA + (2E)-thiogeraniol</text>
        <dbReference type="Rhea" id="RHEA:60172"/>
        <dbReference type="Rhea" id="RHEA-COMP:14654"/>
        <dbReference type="Rhea" id="RHEA-COMP:15523"/>
        <dbReference type="ChEBI" id="CHEBI:15378"/>
        <dbReference type="ChEBI" id="CHEBI:16144"/>
        <dbReference type="ChEBI" id="CHEBI:140632"/>
        <dbReference type="ChEBI" id="CHEBI:143702"/>
        <dbReference type="ChEBI" id="CHEBI:143703"/>
    </reaction>
</comment>
<comment type="similarity">
    <text evidence="2">Belongs to the SelU family.</text>
</comment>
<comment type="catalytic activity">
    <reaction evidence="2">
        <text>5-methylaminomethyl-2-(Se-phospho)selenouridine(34) in tRNA + H2O = 5-methylaminomethyl-2-selenouridine(34) in tRNA + phosphate</text>
        <dbReference type="Rhea" id="RHEA:60176"/>
        <dbReference type="Rhea" id="RHEA-COMP:10196"/>
        <dbReference type="Rhea" id="RHEA-COMP:15523"/>
        <dbReference type="ChEBI" id="CHEBI:15377"/>
        <dbReference type="ChEBI" id="CHEBI:43474"/>
        <dbReference type="ChEBI" id="CHEBI:82743"/>
        <dbReference type="ChEBI" id="CHEBI:143702"/>
    </reaction>
</comment>
<organism evidence="4 5">
    <name type="scientific">Jejubacter calystegiae</name>
    <dbReference type="NCBI Taxonomy" id="2579935"/>
    <lineage>
        <taxon>Bacteria</taxon>
        <taxon>Pseudomonadati</taxon>
        <taxon>Pseudomonadota</taxon>
        <taxon>Gammaproteobacteria</taxon>
        <taxon>Enterobacterales</taxon>
        <taxon>Enterobacteriaceae</taxon>
        <taxon>Jejubacter</taxon>
    </lineage>
</organism>
<evidence type="ECO:0000256" key="2">
    <source>
        <dbReference type="HAMAP-Rule" id="MF_01622"/>
    </source>
</evidence>
<dbReference type="PROSITE" id="PS50206">
    <property type="entry name" value="RHODANESE_3"/>
    <property type="match status" value="1"/>
</dbReference>
<comment type="function">
    <text evidence="2">Involved in the post-transcriptional modification of the uridine at the wobble position (U34) of tRNA(Lys), tRNA(Glu) and tRNA(Gln). Catalyzes the conversion of 2-thiouridine (S2U-RNA) to 2-selenouridine (Se2U-RNA). Acts in a two-step process involving geranylation of 2-thiouridine (S2U) to S-geranyl-2-thiouridine (geS2U) and subsequent selenation of the latter derivative to 2-selenouridine (Se2U) in the tRNA chain.</text>
</comment>
<feature type="active site" description="S-selanylcysteine intermediate" evidence="2">
    <location>
        <position position="101"/>
    </location>
</feature>
<dbReference type="SUPFAM" id="SSF52821">
    <property type="entry name" value="Rhodanese/Cell cycle control phosphatase"/>
    <property type="match status" value="1"/>
</dbReference>
<dbReference type="GO" id="GO:0016765">
    <property type="term" value="F:transferase activity, transferring alkyl or aryl (other than methyl) groups"/>
    <property type="evidence" value="ECO:0007669"/>
    <property type="project" value="UniProtKB-UniRule"/>
</dbReference>
<dbReference type="Pfam" id="PF00581">
    <property type="entry name" value="Rhodanese"/>
    <property type="match status" value="1"/>
</dbReference>
<dbReference type="GO" id="GO:0002098">
    <property type="term" value="P:tRNA wobble uridine modification"/>
    <property type="evidence" value="ECO:0007669"/>
    <property type="project" value="UniProtKB-UniRule"/>
</dbReference>
<evidence type="ECO:0000313" key="5">
    <source>
        <dbReference type="Proteomes" id="UP000302163"/>
    </source>
</evidence>
<dbReference type="EC" id="2.9.1.3" evidence="2"/>
<dbReference type="Gene3D" id="3.40.250.10">
    <property type="entry name" value="Rhodanese-like domain"/>
    <property type="match status" value="1"/>
</dbReference>
<keyword evidence="1 2" id="KW-0711">Selenium</keyword>
<dbReference type="CDD" id="cd01520">
    <property type="entry name" value="RHOD_YbbB"/>
    <property type="match status" value="1"/>
</dbReference>
<feature type="domain" description="Rhodanese" evidence="3">
    <location>
        <begin position="18"/>
        <end position="141"/>
    </location>
</feature>
<gene>
    <name evidence="4" type="primary">mnmH</name>
    <name evidence="2" type="synonym">selU</name>
    <name evidence="4" type="ORF">FEM41_11590</name>
</gene>
<dbReference type="InterPro" id="IPR017582">
    <property type="entry name" value="SelU"/>
</dbReference>
<reference evidence="4 5" key="1">
    <citation type="submission" date="2019-05" db="EMBL/GenBank/DDBJ databases">
        <title>Complete genome sequence of Izhakiella calystegiae KSNA2, an endophyte isolated from beach morning glory (Calystegia soldanella).</title>
        <authorList>
            <person name="Jiang L."/>
            <person name="Jeong J.C."/>
            <person name="Kim C.Y."/>
            <person name="Kim D.H."/>
            <person name="Kim S.W."/>
            <person name="Lee j."/>
        </authorList>
    </citation>
    <scope>NUCLEOTIDE SEQUENCE [LARGE SCALE GENOMIC DNA]</scope>
    <source>
        <strain evidence="4 5">KSNA2</strain>
    </source>
</reference>
<evidence type="ECO:0000256" key="1">
    <source>
        <dbReference type="ARBA" id="ARBA00023266"/>
    </source>
</evidence>
<dbReference type="RefSeq" id="WP_138096119.1">
    <property type="nucleotide sequence ID" value="NZ_CP040428.1"/>
</dbReference>
<dbReference type="KEGG" id="izh:FEM41_11590"/>
<dbReference type="GO" id="GO:0043828">
    <property type="term" value="F:tRNA 2-selenouridine synthase activity"/>
    <property type="evidence" value="ECO:0007669"/>
    <property type="project" value="UniProtKB-EC"/>
</dbReference>
<dbReference type="InterPro" id="IPR036873">
    <property type="entry name" value="Rhodanese-like_dom_sf"/>
</dbReference>
<dbReference type="Pfam" id="PF26341">
    <property type="entry name" value="AAA_SelU"/>
    <property type="match status" value="1"/>
</dbReference>
<comment type="subunit">
    <text evidence="2">Monomer.</text>
</comment>
<dbReference type="InterPro" id="IPR001763">
    <property type="entry name" value="Rhodanese-like_dom"/>
</dbReference>
<comment type="catalytic activity">
    <reaction evidence="2">
        <text>5-methylaminomethyl-2-thiouridine(34) in tRNA + (2E)-geranyl diphosphate = 5-methylaminomethyl-S-(2E)-geranyl-thiouridine(34) in tRNA + diphosphate</text>
        <dbReference type="Rhea" id="RHEA:14085"/>
        <dbReference type="Rhea" id="RHEA-COMP:10195"/>
        <dbReference type="Rhea" id="RHEA-COMP:14654"/>
        <dbReference type="ChEBI" id="CHEBI:33019"/>
        <dbReference type="ChEBI" id="CHEBI:58057"/>
        <dbReference type="ChEBI" id="CHEBI:74455"/>
        <dbReference type="ChEBI" id="CHEBI:140632"/>
    </reaction>
</comment>
<dbReference type="AlphaFoldDB" id="A0A4P8YKN6"/>
<dbReference type="NCBIfam" id="TIGR03167">
    <property type="entry name" value="tRNA_sel_U_synt"/>
    <property type="match status" value="1"/>
</dbReference>